<reference evidence="3 4" key="1">
    <citation type="submission" date="2018-02" db="EMBL/GenBank/DDBJ databases">
        <title>Comparative genomes isolates from brazilian mangrove.</title>
        <authorList>
            <person name="Araujo J.E."/>
            <person name="Taketani R.G."/>
            <person name="Silva M.C.P."/>
            <person name="Loureco M.V."/>
            <person name="Andreote F.D."/>
        </authorList>
    </citation>
    <scope>NUCLEOTIDE SEQUENCE [LARGE SCALE GENOMIC DNA]</scope>
    <source>
        <strain evidence="1 4">NAP PRIS-MGV</strain>
        <strain evidence="2 3">Nap-Phe MGV</strain>
    </source>
</reference>
<evidence type="ECO:0000313" key="4">
    <source>
        <dbReference type="Proteomes" id="UP000239388"/>
    </source>
</evidence>
<gene>
    <name evidence="2" type="ORF">C5Y93_25850</name>
    <name evidence="1" type="ORF">C5Y98_21200</name>
</gene>
<evidence type="ECO:0000313" key="3">
    <source>
        <dbReference type="Proteomes" id="UP000237819"/>
    </source>
</evidence>
<name>A0A2S8GGG2_9BACT</name>
<dbReference type="Proteomes" id="UP000237819">
    <property type="component" value="Unassembled WGS sequence"/>
</dbReference>
<dbReference type="AlphaFoldDB" id="A0A2S8GGG2"/>
<sequence>MAKGAELNDRQRTTPDLDELVRLFYDNPSELGEFTEVSAAETPEPFRELLAHDHHMTVTVERFHGSAVDVHVLKTDTVGSAYSRKILLSKQSDGKVVQFGIVRLHCDFLSDIVEREIKSEKIPVGRVLINHNVLRQVQLTSLWRVEPGQELSERLALSPGQVIYGRTALIFCDGEPAVELLEIVTP</sequence>
<dbReference type="Proteomes" id="UP000239388">
    <property type="component" value="Unassembled WGS sequence"/>
</dbReference>
<dbReference type="SUPFAM" id="SSF64288">
    <property type="entry name" value="Chorismate lyase-like"/>
    <property type="match status" value="1"/>
</dbReference>
<evidence type="ECO:0000313" key="2">
    <source>
        <dbReference type="EMBL" id="PQO43134.1"/>
    </source>
</evidence>
<dbReference type="EMBL" id="PUIB01000021">
    <property type="protein sequence ID" value="PQO30075.1"/>
    <property type="molecule type" value="Genomic_DNA"/>
</dbReference>
<evidence type="ECO:0000313" key="1">
    <source>
        <dbReference type="EMBL" id="PQO30075.1"/>
    </source>
</evidence>
<comment type="caution">
    <text evidence="2">The sequence shown here is derived from an EMBL/GenBank/DDBJ whole genome shotgun (WGS) entry which is preliminary data.</text>
</comment>
<dbReference type="OrthoDB" id="268218at2"/>
<protein>
    <submittedName>
        <fullName evidence="2">Uncharacterized protein</fullName>
    </submittedName>
</protein>
<accession>A0A2S8GGG2</accession>
<proteinExistence type="predicted"/>
<dbReference type="Gene3D" id="3.40.1410.10">
    <property type="entry name" value="Chorismate lyase-like"/>
    <property type="match status" value="1"/>
</dbReference>
<organism evidence="2 3">
    <name type="scientific">Blastopirellula marina</name>
    <dbReference type="NCBI Taxonomy" id="124"/>
    <lineage>
        <taxon>Bacteria</taxon>
        <taxon>Pseudomonadati</taxon>
        <taxon>Planctomycetota</taxon>
        <taxon>Planctomycetia</taxon>
        <taxon>Pirellulales</taxon>
        <taxon>Pirellulaceae</taxon>
        <taxon>Blastopirellula</taxon>
    </lineage>
</organism>
<dbReference type="InterPro" id="IPR028978">
    <property type="entry name" value="Chorismate_lyase_/UTRA_dom_sf"/>
</dbReference>
<dbReference type="EMBL" id="PUHZ01000024">
    <property type="protein sequence ID" value="PQO43134.1"/>
    <property type="molecule type" value="Genomic_DNA"/>
</dbReference>